<dbReference type="Proteomes" id="UP001621964">
    <property type="component" value="Unassembled WGS sequence"/>
</dbReference>
<gene>
    <name evidence="2" type="ORF">ACI43T_08265</name>
</gene>
<comment type="caution">
    <text evidence="2">The sequence shown here is derived from an EMBL/GenBank/DDBJ whole genome shotgun (WGS) entry which is preliminary data.</text>
</comment>
<sequence>MKRINIFFFGLGICLSGAAFAANNPDDGTWADRRHDEVHNRINRWAHKMDGWFGTPDPDKPASANLRIMLDTEWNKYDEFSVKPRVRGKVKLPVLQRKLNVVFGDDSLDDDLQQEATAYRSTPDGKNKTFDTTKTRDSNSSLALRWSDITQKHGIETDFDLGVRSGDDIYARAKAAKSWQLDDRLYTRLEQIYRYGLDSKHHVRTNWETRYLPEGNAFIADQLYLQYEHDNKEDWTWGNSLYRKHDLSKHRYFNYGVYTGGKIENKKAKLNSYGPFTGYRQPVWRDWLFAQTELNYYNDREKDRSHHIGALLRLEALF</sequence>
<feature type="signal peptide" evidence="1">
    <location>
        <begin position="1"/>
        <end position="21"/>
    </location>
</feature>
<evidence type="ECO:0000256" key="1">
    <source>
        <dbReference type="SAM" id="SignalP"/>
    </source>
</evidence>
<evidence type="ECO:0000313" key="3">
    <source>
        <dbReference type="Proteomes" id="UP001621964"/>
    </source>
</evidence>
<accession>A0ABW8Q6P5</accession>
<organism evidence="2 3">
    <name type="scientific">Neisseria oralis</name>
    <dbReference type="NCBI Taxonomy" id="1107316"/>
    <lineage>
        <taxon>Bacteria</taxon>
        <taxon>Pseudomonadati</taxon>
        <taxon>Pseudomonadota</taxon>
        <taxon>Betaproteobacteria</taxon>
        <taxon>Neisseriales</taxon>
        <taxon>Neisseriaceae</taxon>
        <taxon>Neisseria</taxon>
    </lineage>
</organism>
<evidence type="ECO:0000313" key="2">
    <source>
        <dbReference type="EMBL" id="MFK7642482.1"/>
    </source>
</evidence>
<keyword evidence="3" id="KW-1185">Reference proteome</keyword>
<proteinExistence type="predicted"/>
<keyword evidence="1" id="KW-0732">Signal</keyword>
<evidence type="ECO:0008006" key="4">
    <source>
        <dbReference type="Google" id="ProtNLM"/>
    </source>
</evidence>
<dbReference type="EMBL" id="JBJGEB010000007">
    <property type="protein sequence ID" value="MFK7642482.1"/>
    <property type="molecule type" value="Genomic_DNA"/>
</dbReference>
<reference evidence="2 3" key="1">
    <citation type="submission" date="2024-11" db="EMBL/GenBank/DDBJ databases">
        <authorList>
            <person name="Mikucki A.G."/>
            <person name="Kahler C.M."/>
        </authorList>
    </citation>
    <scope>NUCLEOTIDE SEQUENCE [LARGE SCALE GENOMIC DNA]</scope>
    <source>
        <strain evidence="2 3">EXNM717</strain>
    </source>
</reference>
<name>A0ABW8Q6P5_9NEIS</name>
<dbReference type="RefSeq" id="WP_405386435.1">
    <property type="nucleotide sequence ID" value="NZ_JBJGEB010000007.1"/>
</dbReference>
<protein>
    <recommendedName>
        <fullName evidence="4">Outer membrane protein</fullName>
    </recommendedName>
</protein>
<feature type="chain" id="PRO_5046481472" description="Outer membrane protein" evidence="1">
    <location>
        <begin position="22"/>
        <end position="318"/>
    </location>
</feature>